<gene>
    <name evidence="1" type="ORF">Pyn_17111</name>
</gene>
<organism evidence="1 2">
    <name type="scientific">Prunus yedoensis var. nudiflora</name>
    <dbReference type="NCBI Taxonomy" id="2094558"/>
    <lineage>
        <taxon>Eukaryota</taxon>
        <taxon>Viridiplantae</taxon>
        <taxon>Streptophyta</taxon>
        <taxon>Embryophyta</taxon>
        <taxon>Tracheophyta</taxon>
        <taxon>Spermatophyta</taxon>
        <taxon>Magnoliopsida</taxon>
        <taxon>eudicotyledons</taxon>
        <taxon>Gunneridae</taxon>
        <taxon>Pentapetalae</taxon>
        <taxon>rosids</taxon>
        <taxon>fabids</taxon>
        <taxon>Rosales</taxon>
        <taxon>Rosaceae</taxon>
        <taxon>Amygdaloideae</taxon>
        <taxon>Amygdaleae</taxon>
        <taxon>Prunus</taxon>
    </lineage>
</organism>
<dbReference type="AlphaFoldDB" id="A0A314V510"/>
<proteinExistence type="predicted"/>
<sequence length="148" mass="17091">MKKKRGEQSIPATSPNDFGTLLPTCEKIKKRTKKLTQNLPFQQLRHRHPRCGGGKEWMSQEIGCLAARTRRKPCESEEPNEPLNRFEKLQENRPYLVPQKKFPSKDGHICTKKGEIGDFGRKVCTKTISSNNGKWVSSRRRKTELVWA</sequence>
<dbReference type="EMBL" id="PJQY01002727">
    <property type="protein sequence ID" value="PQM43049.1"/>
    <property type="molecule type" value="Genomic_DNA"/>
</dbReference>
<accession>A0A314V510</accession>
<reference evidence="1 2" key="1">
    <citation type="submission" date="2018-02" db="EMBL/GenBank/DDBJ databases">
        <title>Draft genome of wild Prunus yedoensis var. nudiflora.</title>
        <authorList>
            <person name="Baek S."/>
            <person name="Kim J.-H."/>
            <person name="Choi K."/>
            <person name="Kim G.-B."/>
            <person name="Cho A."/>
            <person name="Jang H."/>
            <person name="Shin C.-H."/>
            <person name="Yu H.-J."/>
            <person name="Mun J.-H."/>
        </authorList>
    </citation>
    <scope>NUCLEOTIDE SEQUENCE [LARGE SCALE GENOMIC DNA]</scope>
    <source>
        <strain evidence="2">cv. Jeju island</strain>
        <tissue evidence="1">Leaf</tissue>
    </source>
</reference>
<evidence type="ECO:0000313" key="1">
    <source>
        <dbReference type="EMBL" id="PQM43049.1"/>
    </source>
</evidence>
<protein>
    <submittedName>
        <fullName evidence="1">Uncharacterized protein</fullName>
    </submittedName>
</protein>
<evidence type="ECO:0000313" key="2">
    <source>
        <dbReference type="Proteomes" id="UP000250321"/>
    </source>
</evidence>
<dbReference type="Proteomes" id="UP000250321">
    <property type="component" value="Unassembled WGS sequence"/>
</dbReference>
<name>A0A314V510_PRUYE</name>
<comment type="caution">
    <text evidence="1">The sequence shown here is derived from an EMBL/GenBank/DDBJ whole genome shotgun (WGS) entry which is preliminary data.</text>
</comment>
<keyword evidence="2" id="KW-1185">Reference proteome</keyword>